<feature type="region of interest" description="Disordered" evidence="4">
    <location>
        <begin position="123"/>
        <end position="162"/>
    </location>
</feature>
<dbReference type="GO" id="GO:0006396">
    <property type="term" value="P:RNA processing"/>
    <property type="evidence" value="ECO:0007669"/>
    <property type="project" value="InterPro"/>
</dbReference>
<dbReference type="PANTHER" id="PTHR45894">
    <property type="entry name" value="RNA-BINDING PROTEIN 8A"/>
    <property type="match status" value="1"/>
</dbReference>
<dbReference type="GO" id="GO:0000792">
    <property type="term" value="C:heterochromatin"/>
    <property type="evidence" value="ECO:0007669"/>
    <property type="project" value="UniProtKB-ARBA"/>
</dbReference>
<evidence type="ECO:0000256" key="3">
    <source>
        <dbReference type="PROSITE-ProRule" id="PRU00176"/>
    </source>
</evidence>
<dbReference type="SUPFAM" id="SSF54928">
    <property type="entry name" value="RNA-binding domain, RBD"/>
    <property type="match status" value="1"/>
</dbReference>
<dbReference type="Proteomes" id="UP000290288">
    <property type="component" value="Unassembled WGS sequence"/>
</dbReference>
<feature type="compositionally biased region" description="Acidic residues" evidence="4">
    <location>
        <begin position="150"/>
        <end position="162"/>
    </location>
</feature>
<dbReference type="OrthoDB" id="433924at2759"/>
<dbReference type="InterPro" id="IPR016197">
    <property type="entry name" value="Chromo-like_dom_sf"/>
</dbReference>
<dbReference type="InterPro" id="IPR000504">
    <property type="entry name" value="RRM_dom"/>
</dbReference>
<evidence type="ECO:0000256" key="1">
    <source>
        <dbReference type="ARBA" id="ARBA00004123"/>
    </source>
</evidence>
<dbReference type="GO" id="GO:0003723">
    <property type="term" value="F:RNA binding"/>
    <property type="evidence" value="ECO:0007669"/>
    <property type="project" value="UniProtKB-UniRule"/>
</dbReference>
<comment type="caution">
    <text evidence="7">The sequence shown here is derived from an EMBL/GenBank/DDBJ whole genome shotgun (WGS) entry which is preliminary data.</text>
</comment>
<dbReference type="InterPro" id="IPR000953">
    <property type="entry name" value="Chromo/chromo_shadow_dom"/>
</dbReference>
<dbReference type="SUPFAM" id="SSF54160">
    <property type="entry name" value="Chromo domain-like"/>
    <property type="match status" value="2"/>
</dbReference>
<feature type="domain" description="RRM" evidence="6">
    <location>
        <begin position="49"/>
        <end position="91"/>
    </location>
</feature>
<feature type="region of interest" description="Disordered" evidence="4">
    <location>
        <begin position="1"/>
        <end position="40"/>
    </location>
</feature>
<name>A0A4Q2DQU0_9AGAR</name>
<reference evidence="7 8" key="1">
    <citation type="submission" date="2019-01" db="EMBL/GenBank/DDBJ databases">
        <title>Draft genome sequence of Psathyrella aberdarensis IHI B618.</title>
        <authorList>
            <person name="Buettner E."/>
            <person name="Kellner H."/>
        </authorList>
    </citation>
    <scope>NUCLEOTIDE SEQUENCE [LARGE SCALE GENOMIC DNA]</scope>
    <source>
        <strain evidence="7 8">IHI B618</strain>
    </source>
</reference>
<dbReference type="InterPro" id="IPR008111">
    <property type="entry name" value="RNA-bd_8"/>
</dbReference>
<feature type="compositionally biased region" description="Basic residues" evidence="4">
    <location>
        <begin position="218"/>
        <end position="231"/>
    </location>
</feature>
<evidence type="ECO:0000313" key="7">
    <source>
        <dbReference type="EMBL" id="RXW21364.1"/>
    </source>
</evidence>
<dbReference type="InterPro" id="IPR035979">
    <property type="entry name" value="RBD_domain_sf"/>
</dbReference>
<evidence type="ECO:0000256" key="4">
    <source>
        <dbReference type="SAM" id="MobiDB-lite"/>
    </source>
</evidence>
<gene>
    <name evidence="7" type="ORF">EST38_g4480</name>
</gene>
<dbReference type="PROSITE" id="PS00598">
    <property type="entry name" value="CHROMO_1"/>
    <property type="match status" value="1"/>
</dbReference>
<dbReference type="EMBL" id="SDEE01000110">
    <property type="protein sequence ID" value="RXW21364.1"/>
    <property type="molecule type" value="Genomic_DNA"/>
</dbReference>
<keyword evidence="8" id="KW-1185">Reference proteome</keyword>
<dbReference type="Gene3D" id="2.40.50.40">
    <property type="match status" value="2"/>
</dbReference>
<feature type="compositionally biased region" description="Basic residues" evidence="4">
    <location>
        <begin position="267"/>
        <end position="276"/>
    </location>
</feature>
<dbReference type="InterPro" id="IPR008251">
    <property type="entry name" value="Chromo_shadow_dom"/>
</dbReference>
<dbReference type="Pfam" id="PF00385">
    <property type="entry name" value="Chromo"/>
    <property type="match status" value="1"/>
</dbReference>
<evidence type="ECO:0000259" key="6">
    <source>
        <dbReference type="PROSITE" id="PS50102"/>
    </source>
</evidence>
<dbReference type="AlphaFoldDB" id="A0A4Q2DQU0"/>
<protein>
    <recommendedName>
        <fullName evidence="9">Chromo domain-containing protein</fullName>
    </recommendedName>
</protein>
<dbReference type="GO" id="GO:0006338">
    <property type="term" value="P:chromatin remodeling"/>
    <property type="evidence" value="ECO:0007669"/>
    <property type="project" value="UniProtKB-ARBA"/>
</dbReference>
<dbReference type="SMART" id="SM00298">
    <property type="entry name" value="CHROMO"/>
    <property type="match status" value="1"/>
</dbReference>
<feature type="compositionally biased region" description="Gly residues" evidence="4">
    <location>
        <begin position="14"/>
        <end position="25"/>
    </location>
</feature>
<evidence type="ECO:0000313" key="8">
    <source>
        <dbReference type="Proteomes" id="UP000290288"/>
    </source>
</evidence>
<feature type="region of interest" description="Disordered" evidence="4">
    <location>
        <begin position="218"/>
        <end position="288"/>
    </location>
</feature>
<accession>A0A4Q2DQU0</accession>
<feature type="domain" description="Chromo" evidence="5">
    <location>
        <begin position="163"/>
        <end position="225"/>
    </location>
</feature>
<dbReference type="GO" id="GO:0005634">
    <property type="term" value="C:nucleus"/>
    <property type="evidence" value="ECO:0007669"/>
    <property type="project" value="UniProtKB-SubCell"/>
</dbReference>
<keyword evidence="3" id="KW-0694">RNA-binding</keyword>
<dbReference type="PROSITE" id="PS50102">
    <property type="entry name" value="RRM"/>
    <property type="match status" value="1"/>
</dbReference>
<evidence type="ECO:0000259" key="5">
    <source>
        <dbReference type="PROSITE" id="PS50013"/>
    </source>
</evidence>
<organism evidence="7 8">
    <name type="scientific">Candolleomyces aberdarensis</name>
    <dbReference type="NCBI Taxonomy" id="2316362"/>
    <lineage>
        <taxon>Eukaryota</taxon>
        <taxon>Fungi</taxon>
        <taxon>Dikarya</taxon>
        <taxon>Basidiomycota</taxon>
        <taxon>Agaricomycotina</taxon>
        <taxon>Agaricomycetes</taxon>
        <taxon>Agaricomycetidae</taxon>
        <taxon>Agaricales</taxon>
        <taxon>Agaricineae</taxon>
        <taxon>Psathyrellaceae</taxon>
        <taxon>Candolleomyces</taxon>
    </lineage>
</organism>
<dbReference type="InterPro" id="IPR023779">
    <property type="entry name" value="Chromodomain_CS"/>
</dbReference>
<dbReference type="STRING" id="2316362.A0A4Q2DQU0"/>
<dbReference type="Gene3D" id="3.30.70.330">
    <property type="match status" value="1"/>
</dbReference>
<keyword evidence="2" id="KW-0539">Nucleus</keyword>
<dbReference type="Pfam" id="PF01393">
    <property type="entry name" value="Chromo_shadow"/>
    <property type="match status" value="1"/>
</dbReference>
<dbReference type="PROSITE" id="PS50013">
    <property type="entry name" value="CHROMO_2"/>
    <property type="match status" value="1"/>
</dbReference>
<sequence>MSDDEMNIDDIASGAGGSDNKGGGDASYDRLETTHGSSDTRAARSVEGWIVLVTNVHEEATEEDVQDRFSEYGEIKNLHLNLDRRTGYVKFIVASAGEAIPPVRARGVASRWRETILIPTLHPPVMARATSPAASDSDNQPSKDKATTDPESEGEDEEKEEEYEIEAIIDAKRGVFAEGRIGYLVKWKGYDSKDNSWVDEKDIGNAEELVDDFWKKHPKKQANVTAKKKSRQSTGGDSLSEAGRKRGRKSIAKEDSDEEDAPSTSRSAKKAKKQTKNGRTDSPELDADLSSMNTYMHLNSWEDIVSSVDTVERTGDGNLFVYFTLHDGAQVKEPSEVCKSRFPVKLIEFYESNLRWKAADDD</sequence>
<dbReference type="InterPro" id="IPR012677">
    <property type="entry name" value="Nucleotide-bd_a/b_plait_sf"/>
</dbReference>
<proteinExistence type="predicted"/>
<comment type="subcellular location">
    <subcellularLocation>
        <location evidence="1">Nucleus</location>
    </subcellularLocation>
</comment>
<dbReference type="Pfam" id="PF00076">
    <property type="entry name" value="RRM_1"/>
    <property type="match status" value="1"/>
</dbReference>
<dbReference type="InterPro" id="IPR023780">
    <property type="entry name" value="Chromo_domain"/>
</dbReference>
<dbReference type="GO" id="GO:0005737">
    <property type="term" value="C:cytoplasm"/>
    <property type="evidence" value="ECO:0007669"/>
    <property type="project" value="InterPro"/>
</dbReference>
<dbReference type="SMART" id="SM00300">
    <property type="entry name" value="ChSh"/>
    <property type="match status" value="1"/>
</dbReference>
<evidence type="ECO:0000256" key="2">
    <source>
        <dbReference type="ARBA" id="ARBA00023242"/>
    </source>
</evidence>
<evidence type="ECO:0008006" key="9">
    <source>
        <dbReference type="Google" id="ProtNLM"/>
    </source>
</evidence>